<proteinExistence type="predicted"/>
<comment type="caution">
    <text evidence="1">The sequence shown here is derived from an EMBL/GenBank/DDBJ whole genome shotgun (WGS) entry which is preliminary data.</text>
</comment>
<name>A0A9W8KYU1_9FUNG</name>
<dbReference type="AlphaFoldDB" id="A0A9W8KYU1"/>
<evidence type="ECO:0000313" key="2">
    <source>
        <dbReference type="Proteomes" id="UP001151518"/>
    </source>
</evidence>
<sequence length="455" mass="49756">MLCKPVVRCGFGNCSLTSGVWQRPSGSWHGSSATASSVVIRSLSTEKPDVSKVAVASSDIQQKQSSAKPTGTSSVVVVKGAVKKRPFATSARILPEGFVKPALYDEDTPIPRCESFPPTTYFMEVFPWLLSAERQRIPVDDLDDTPTTCTGSSLTTAAMRCLPLPARRHIAHTLNLRIARAALGQHAIDDLCEGATAALPQIARLLTAASAGDAGASDDLSHIFTAPLLARYRTDLGRLRNDNVHLDLQVRRVNSAQIHQLRTQTGPLEAHNAMDACKRQQQQHQLSSHLDGQQLAGDHMSVLRAGLARQKYQYTSMLGASYAVGAHASPSSQPQAQARSWAAGIWAAASGKAPVRVRVDVELNADMRYQLIGEHKSPTEYDRHRGTSKVIVDDDATRNLILTLESTTAVTSDNTDMQNYGEQPNKEFQWRVADIDYLLSSEQRIQQELEEARRI</sequence>
<dbReference type="OrthoDB" id="5562648at2759"/>
<evidence type="ECO:0000313" key="1">
    <source>
        <dbReference type="EMBL" id="KAJ2678729.1"/>
    </source>
</evidence>
<protein>
    <submittedName>
        <fullName evidence="1">Uncharacterized protein</fullName>
    </submittedName>
</protein>
<accession>A0A9W8KYU1</accession>
<reference evidence="1" key="1">
    <citation type="submission" date="2022-07" db="EMBL/GenBank/DDBJ databases">
        <title>Phylogenomic reconstructions and comparative analyses of Kickxellomycotina fungi.</title>
        <authorList>
            <person name="Reynolds N.K."/>
            <person name="Stajich J.E."/>
            <person name="Barry K."/>
            <person name="Grigoriev I.V."/>
            <person name="Crous P."/>
            <person name="Smith M.E."/>
        </authorList>
    </citation>
    <scope>NUCLEOTIDE SEQUENCE</scope>
    <source>
        <strain evidence="1">NRRL 3115</strain>
    </source>
</reference>
<gene>
    <name evidence="1" type="ORF">GGI25_002114</name>
</gene>
<dbReference type="EMBL" id="JANBTW010000018">
    <property type="protein sequence ID" value="KAJ2678729.1"/>
    <property type="molecule type" value="Genomic_DNA"/>
</dbReference>
<organism evidence="1 2">
    <name type="scientific">Coemansia spiralis</name>
    <dbReference type="NCBI Taxonomy" id="417178"/>
    <lineage>
        <taxon>Eukaryota</taxon>
        <taxon>Fungi</taxon>
        <taxon>Fungi incertae sedis</taxon>
        <taxon>Zoopagomycota</taxon>
        <taxon>Kickxellomycotina</taxon>
        <taxon>Kickxellomycetes</taxon>
        <taxon>Kickxellales</taxon>
        <taxon>Kickxellaceae</taxon>
        <taxon>Coemansia</taxon>
    </lineage>
</organism>
<dbReference type="Proteomes" id="UP001151518">
    <property type="component" value="Unassembled WGS sequence"/>
</dbReference>